<dbReference type="AlphaFoldDB" id="A0A6A1UKL5"/>
<dbReference type="InterPro" id="IPR019775">
    <property type="entry name" value="WD40_repeat_CS"/>
</dbReference>
<dbReference type="InterPro" id="IPR015943">
    <property type="entry name" value="WD40/YVTN_repeat-like_dom_sf"/>
</dbReference>
<dbReference type="PROSITE" id="PS50082">
    <property type="entry name" value="WD_REPEATS_2"/>
    <property type="match status" value="3"/>
</dbReference>
<comment type="caution">
    <text evidence="7">The sequence shown here is derived from an EMBL/GenBank/DDBJ whole genome shotgun (WGS) entry which is preliminary data.</text>
</comment>
<accession>A0A6A1UKL5</accession>
<dbReference type="Pfam" id="PF00400">
    <property type="entry name" value="WD40"/>
    <property type="match status" value="5"/>
</dbReference>
<dbReference type="GO" id="GO:0032040">
    <property type="term" value="C:small-subunit processome"/>
    <property type="evidence" value="ECO:0007669"/>
    <property type="project" value="TreeGrafter"/>
</dbReference>
<sequence length="543" mass="60637">MKKKGPAPKLGLRKGKRTSRDPFFSTESKKQRKIENDGDVIDSGESEEDYGLVGSDRDEGENGVEEEEDEFADETADEKRHRVARAYLEKVREIAAKEEEDNEGGGGRESEKEGERDSLVARILQQEQLEETGRVRRAIASSVEKPETTDEFRVLVKHRQSVTAVALSDDDLKGFSASKDGTIMHWDVDSGIRERYQWPSDEILRSHGAKDVQGPARRHSRHILALAVSSDGRYLASGGLDRHVHLWDARTRQHIQSTAKQQASLNKHMLLGWGKGKKASSKVEFVKSYCITALNCSLFHALQFVEVIPVVRVANWQRAFQGHGGPVSCLTFRQGTSELFSGSFDRTIKIWNAEDKTYINTLFGHQSEILSIDCLRKERVLTVGRDRSMQLFKVPEESRLVFHAPAASLDCCCFISNDDFLSGSNDGSIELWSTLRKKPVDIVKNAHAWLPANKNLDQTDSGKIPNGQIENGEHSSENCRCLSAYSWVNSVTVCRSSDLAASGAGNGFVRLWAIGSETKDILPLFDLPLCLLGCFNVKSYLSY</sequence>
<dbReference type="SMART" id="SM00320">
    <property type="entry name" value="WD40"/>
    <property type="match status" value="6"/>
</dbReference>
<evidence type="ECO:0000256" key="3">
    <source>
        <dbReference type="ARBA" id="ARBA00022737"/>
    </source>
</evidence>
<feature type="repeat" description="WD" evidence="5">
    <location>
        <begin position="155"/>
        <end position="196"/>
    </location>
</feature>
<dbReference type="PANTHER" id="PTHR19865:SF0">
    <property type="entry name" value="U3 SMALL NUCLEOLAR RNA-INTERACTING PROTEIN 2"/>
    <property type="match status" value="1"/>
</dbReference>
<feature type="compositionally biased region" description="Acidic residues" evidence="6">
    <location>
        <begin position="37"/>
        <end position="50"/>
    </location>
</feature>
<feature type="compositionally biased region" description="Acidic residues" evidence="6">
    <location>
        <begin position="58"/>
        <end position="76"/>
    </location>
</feature>
<keyword evidence="3" id="KW-0677">Repeat</keyword>
<evidence type="ECO:0000256" key="4">
    <source>
        <dbReference type="ARBA" id="ARBA00023242"/>
    </source>
</evidence>
<dbReference type="Proteomes" id="UP000516437">
    <property type="component" value="Unassembled WGS sequence"/>
</dbReference>
<feature type="compositionally biased region" description="Basic residues" evidence="6">
    <location>
        <begin position="1"/>
        <end position="17"/>
    </location>
</feature>
<dbReference type="PRINTS" id="PR00320">
    <property type="entry name" value="GPROTEINBRPT"/>
</dbReference>
<feature type="repeat" description="WD" evidence="5">
    <location>
        <begin position="320"/>
        <end position="361"/>
    </location>
</feature>
<evidence type="ECO:0000256" key="1">
    <source>
        <dbReference type="ARBA" id="ARBA00004123"/>
    </source>
</evidence>
<keyword evidence="2 5" id="KW-0853">WD repeat</keyword>
<dbReference type="SUPFAM" id="SSF50978">
    <property type="entry name" value="WD40 repeat-like"/>
    <property type="match status" value="1"/>
</dbReference>
<dbReference type="InterPro" id="IPR020472">
    <property type="entry name" value="WD40_PAC1"/>
</dbReference>
<evidence type="ECO:0000313" key="7">
    <source>
        <dbReference type="EMBL" id="KAB1200706.1"/>
    </source>
</evidence>
<comment type="subcellular location">
    <subcellularLocation>
        <location evidence="1">Nucleus</location>
    </subcellularLocation>
</comment>
<dbReference type="InterPro" id="IPR001680">
    <property type="entry name" value="WD40_rpt"/>
</dbReference>
<evidence type="ECO:0000256" key="6">
    <source>
        <dbReference type="SAM" id="MobiDB-lite"/>
    </source>
</evidence>
<protein>
    <submittedName>
        <fullName evidence="7">U3 small nucleolar RNA-interacting protein 2</fullName>
    </submittedName>
</protein>
<evidence type="ECO:0000313" key="8">
    <source>
        <dbReference type="Proteomes" id="UP000516437"/>
    </source>
</evidence>
<keyword evidence="8" id="KW-1185">Reference proteome</keyword>
<dbReference type="PROSITE" id="PS50294">
    <property type="entry name" value="WD_REPEATS_REGION"/>
    <property type="match status" value="3"/>
</dbReference>
<dbReference type="EMBL" id="RXIC02000133">
    <property type="protein sequence ID" value="KAB1200706.1"/>
    <property type="molecule type" value="Genomic_DNA"/>
</dbReference>
<proteinExistence type="predicted"/>
<feature type="repeat" description="WD" evidence="5">
    <location>
        <begin position="216"/>
        <end position="257"/>
    </location>
</feature>
<dbReference type="Gene3D" id="2.130.10.10">
    <property type="entry name" value="YVTN repeat-like/Quinoprotein amine dehydrogenase"/>
    <property type="match status" value="2"/>
</dbReference>
<gene>
    <name evidence="7" type="ORF">CJ030_MR0G006562</name>
</gene>
<dbReference type="PROSITE" id="PS00678">
    <property type="entry name" value="WD_REPEATS_1"/>
    <property type="match status" value="1"/>
</dbReference>
<evidence type="ECO:0000256" key="2">
    <source>
        <dbReference type="ARBA" id="ARBA00022574"/>
    </source>
</evidence>
<name>A0A6A1UKL5_9ROSI</name>
<feature type="compositionally biased region" description="Basic and acidic residues" evidence="6">
    <location>
        <begin position="27"/>
        <end position="36"/>
    </location>
</feature>
<feature type="compositionally biased region" description="Basic and acidic residues" evidence="6">
    <location>
        <begin position="87"/>
        <end position="97"/>
    </location>
</feature>
<feature type="compositionally biased region" description="Basic and acidic residues" evidence="6">
    <location>
        <begin position="106"/>
        <end position="117"/>
    </location>
</feature>
<keyword evidence="4" id="KW-0539">Nucleus</keyword>
<dbReference type="OrthoDB" id="189968at2759"/>
<organism evidence="7 8">
    <name type="scientific">Morella rubra</name>
    <name type="common">Chinese bayberry</name>
    <dbReference type="NCBI Taxonomy" id="262757"/>
    <lineage>
        <taxon>Eukaryota</taxon>
        <taxon>Viridiplantae</taxon>
        <taxon>Streptophyta</taxon>
        <taxon>Embryophyta</taxon>
        <taxon>Tracheophyta</taxon>
        <taxon>Spermatophyta</taxon>
        <taxon>Magnoliopsida</taxon>
        <taxon>eudicotyledons</taxon>
        <taxon>Gunneridae</taxon>
        <taxon>Pentapetalae</taxon>
        <taxon>rosids</taxon>
        <taxon>fabids</taxon>
        <taxon>Fagales</taxon>
        <taxon>Myricaceae</taxon>
        <taxon>Morella</taxon>
    </lineage>
</organism>
<feature type="region of interest" description="Disordered" evidence="6">
    <location>
        <begin position="1"/>
        <end position="117"/>
    </location>
</feature>
<evidence type="ECO:0000256" key="5">
    <source>
        <dbReference type="PROSITE-ProRule" id="PRU00221"/>
    </source>
</evidence>
<reference evidence="7 8" key="1">
    <citation type="journal article" date="2019" name="Plant Biotechnol. J.">
        <title>The red bayberry genome and genetic basis of sex determination.</title>
        <authorList>
            <person name="Jia H.M."/>
            <person name="Jia H.J."/>
            <person name="Cai Q.L."/>
            <person name="Wang Y."/>
            <person name="Zhao H.B."/>
            <person name="Yang W.F."/>
            <person name="Wang G.Y."/>
            <person name="Li Y.H."/>
            <person name="Zhan D.L."/>
            <person name="Shen Y.T."/>
            <person name="Niu Q.F."/>
            <person name="Chang L."/>
            <person name="Qiu J."/>
            <person name="Zhao L."/>
            <person name="Xie H.B."/>
            <person name="Fu W.Y."/>
            <person name="Jin J."/>
            <person name="Li X.W."/>
            <person name="Jiao Y."/>
            <person name="Zhou C.C."/>
            <person name="Tu T."/>
            <person name="Chai C.Y."/>
            <person name="Gao J.L."/>
            <person name="Fan L.J."/>
            <person name="van de Weg E."/>
            <person name="Wang J.Y."/>
            <person name="Gao Z.S."/>
        </authorList>
    </citation>
    <scope>NUCLEOTIDE SEQUENCE [LARGE SCALE GENOMIC DNA]</scope>
    <source>
        <tissue evidence="7">Leaves</tissue>
    </source>
</reference>
<dbReference type="GO" id="GO:0034511">
    <property type="term" value="F:U3 snoRNA binding"/>
    <property type="evidence" value="ECO:0007669"/>
    <property type="project" value="InterPro"/>
</dbReference>
<dbReference type="InterPro" id="IPR039241">
    <property type="entry name" value="Rrp9-like"/>
</dbReference>
<dbReference type="PANTHER" id="PTHR19865">
    <property type="entry name" value="U3 SMALL NUCLEOLAR RNA INTERACTING PROTEIN 2"/>
    <property type="match status" value="1"/>
</dbReference>
<dbReference type="InterPro" id="IPR036322">
    <property type="entry name" value="WD40_repeat_dom_sf"/>
</dbReference>